<dbReference type="PANTHER" id="PTHR43693">
    <property type="entry name" value="PROTEIN PHOSPHATASE CHEZ"/>
    <property type="match status" value="1"/>
</dbReference>
<proteinExistence type="predicted"/>
<sequence length="220" mass="24265">MVRWHTPGTEIYMKNYFLQLDELELDILKEVCNVGVGNASIAFSKIMNSKISLSVPSIKVIPIMKITELIGDSNTPIVAIYFKILGDSSGDLLMIFSKTSAISLIQVLLHRNITSITDLTEMEYSALRELGNIVTSAYLNALSNMLNLAIYPSVPGIVVDLAKTAFNKVLTELKRDAGPALILETFFEEQQSGVQGYFYLLLDEKSIAKILIAAKELSSP</sequence>
<comment type="caution">
    <text evidence="4">The sequence shown here is derived from an EMBL/GenBank/DDBJ whole genome shotgun (WGS) entry which is preliminary data.</text>
</comment>
<dbReference type="Proteomes" id="UP000179266">
    <property type="component" value="Unassembled WGS sequence"/>
</dbReference>
<evidence type="ECO:0000256" key="2">
    <source>
        <dbReference type="ARBA" id="ARBA00022801"/>
    </source>
</evidence>
<organism evidence="4 5">
    <name type="scientific">Candidatus Schekmanbacteria bacterium RBG_13_48_7</name>
    <dbReference type="NCBI Taxonomy" id="1817878"/>
    <lineage>
        <taxon>Bacteria</taxon>
        <taxon>Candidatus Schekmaniibacteriota</taxon>
    </lineage>
</organism>
<reference evidence="4 5" key="1">
    <citation type="journal article" date="2016" name="Nat. Commun.">
        <title>Thousands of microbial genomes shed light on interconnected biogeochemical processes in an aquifer system.</title>
        <authorList>
            <person name="Anantharaman K."/>
            <person name="Brown C.T."/>
            <person name="Hug L.A."/>
            <person name="Sharon I."/>
            <person name="Castelle C.J."/>
            <person name="Probst A.J."/>
            <person name="Thomas B.C."/>
            <person name="Singh A."/>
            <person name="Wilkins M.J."/>
            <person name="Karaoz U."/>
            <person name="Brodie E.L."/>
            <person name="Williams K.H."/>
            <person name="Hubbard S.S."/>
            <person name="Banfield J.F."/>
        </authorList>
    </citation>
    <scope>NUCLEOTIDE SEQUENCE [LARGE SCALE GENOMIC DNA]</scope>
</reference>
<dbReference type="InterPro" id="IPR050992">
    <property type="entry name" value="CheZ_family_phosphatases"/>
</dbReference>
<name>A0A1F7RS15_9BACT</name>
<dbReference type="SUPFAM" id="SSF103039">
    <property type="entry name" value="CheC-like"/>
    <property type="match status" value="1"/>
</dbReference>
<evidence type="ECO:0000259" key="3">
    <source>
        <dbReference type="Pfam" id="PF04509"/>
    </source>
</evidence>
<dbReference type="AlphaFoldDB" id="A0A1F7RS15"/>
<gene>
    <name evidence="4" type="ORF">A2161_10845</name>
</gene>
<dbReference type="InterPro" id="IPR028976">
    <property type="entry name" value="CheC-like_sf"/>
</dbReference>
<dbReference type="EMBL" id="MGDD01000253">
    <property type="protein sequence ID" value="OGL43824.1"/>
    <property type="molecule type" value="Genomic_DNA"/>
</dbReference>
<dbReference type="GO" id="GO:0006935">
    <property type="term" value="P:chemotaxis"/>
    <property type="evidence" value="ECO:0007669"/>
    <property type="project" value="UniProtKB-KW"/>
</dbReference>
<evidence type="ECO:0000313" key="4">
    <source>
        <dbReference type="EMBL" id="OGL43824.1"/>
    </source>
</evidence>
<keyword evidence="2" id="KW-0378">Hydrolase</keyword>
<keyword evidence="1" id="KW-0145">Chemotaxis</keyword>
<accession>A0A1F7RS15</accession>
<dbReference type="GO" id="GO:0016787">
    <property type="term" value="F:hydrolase activity"/>
    <property type="evidence" value="ECO:0007669"/>
    <property type="project" value="UniProtKB-KW"/>
</dbReference>
<evidence type="ECO:0000313" key="5">
    <source>
        <dbReference type="Proteomes" id="UP000179266"/>
    </source>
</evidence>
<dbReference type="Gene3D" id="3.40.1550.10">
    <property type="entry name" value="CheC-like"/>
    <property type="match status" value="1"/>
</dbReference>
<dbReference type="InterPro" id="IPR007597">
    <property type="entry name" value="CheC"/>
</dbReference>
<dbReference type="PANTHER" id="PTHR43693:SF1">
    <property type="entry name" value="PROTEIN PHOSPHATASE CHEZ"/>
    <property type="match status" value="1"/>
</dbReference>
<dbReference type="CDD" id="cd17909">
    <property type="entry name" value="CheC_ClassI"/>
    <property type="match status" value="1"/>
</dbReference>
<evidence type="ECO:0000256" key="1">
    <source>
        <dbReference type="ARBA" id="ARBA00022500"/>
    </source>
</evidence>
<dbReference type="Pfam" id="PF04509">
    <property type="entry name" value="CheC"/>
    <property type="match status" value="1"/>
</dbReference>
<feature type="domain" description="CheC-like protein" evidence="3">
    <location>
        <begin position="122"/>
        <end position="158"/>
    </location>
</feature>
<protein>
    <recommendedName>
        <fullName evidence="3">CheC-like protein domain-containing protein</fullName>
    </recommendedName>
</protein>